<dbReference type="OrthoDB" id="242257at2759"/>
<dbReference type="InterPro" id="IPR001206">
    <property type="entry name" value="Diacylglycerol_kinase_cat_dom"/>
</dbReference>
<feature type="domain" description="DAGKc" evidence="2">
    <location>
        <begin position="255"/>
        <end position="338"/>
    </location>
</feature>
<feature type="non-terminal residue" evidence="3">
    <location>
        <position position="609"/>
    </location>
</feature>
<sequence length="609" mass="68959">MPRPSQIFTDRFPIFPRSSKKVGGDASPTGLSIDTTRKDPGTSPTSWTTTAQQAQESPKAANFPHSGFASQSPRSSIGSSIVVPNLHDYLFSPTESDTTCHTMSSNLPELTLWEERFLFLSSVEPHIYVLIFVNPLSGNRTGKALVDMDFQHFRLRSQPRVQVQWYNFFDQAERENGLDFLQWVIRAKQRLDDILQKAEHDTLDIVSDFDPTDSTHTAGSAQATEWPNSLNTDWSSTKRGRIRQVRPIEVHIWSAGGDGTVMSVYDWLVSQSINIRELSFSCIPFGTGNDFSRALGWGRSVKNNFVDSQLTNLCHLTQARLAGNTACLDIWEVKISTYDGGHVRYIQRGDHTPKLSTFTKRFCSIFSMGVQGFVGSGFEPHRSTSRARNIMEYTRQSLKWVLFRKFPLITEILESVERDGRTLLKTEKPRAFSSARPAPLSDQEKTSTDSLDENKVPTLNLHPIDLVIQNIPHIWGRDYDIWGTAGTMDNAVENRTGETDPEQWTHQTAGDGKLEMFCIENVPDYIRKQLPVQSKLARIGQFGHDFVLNFRHPDTYPSTTLHPSQPSPRGVPLNPRRRVTPPGATCLMIDGEFYELLYPKTIEFRLHNH</sequence>
<evidence type="ECO:0000259" key="2">
    <source>
        <dbReference type="PROSITE" id="PS50146"/>
    </source>
</evidence>
<gene>
    <name evidence="3" type="ORF">IWQ62_002299</name>
</gene>
<feature type="region of interest" description="Disordered" evidence="1">
    <location>
        <begin position="557"/>
        <end position="578"/>
    </location>
</feature>
<organism evidence="3 4">
    <name type="scientific">Dispira parvispora</name>
    <dbReference type="NCBI Taxonomy" id="1520584"/>
    <lineage>
        <taxon>Eukaryota</taxon>
        <taxon>Fungi</taxon>
        <taxon>Fungi incertae sedis</taxon>
        <taxon>Zoopagomycota</taxon>
        <taxon>Kickxellomycotina</taxon>
        <taxon>Dimargaritomycetes</taxon>
        <taxon>Dimargaritales</taxon>
        <taxon>Dimargaritaceae</taxon>
        <taxon>Dispira</taxon>
    </lineage>
</organism>
<name>A0A9W8E2U4_9FUNG</name>
<dbReference type="PANTHER" id="PTHR11255">
    <property type="entry name" value="DIACYLGLYCEROL KINASE"/>
    <property type="match status" value="1"/>
</dbReference>
<keyword evidence="4" id="KW-1185">Reference proteome</keyword>
<dbReference type="GO" id="GO:0016020">
    <property type="term" value="C:membrane"/>
    <property type="evidence" value="ECO:0007669"/>
    <property type="project" value="TreeGrafter"/>
</dbReference>
<accession>A0A9W8E2U4</accession>
<dbReference type="Proteomes" id="UP001150925">
    <property type="component" value="Unassembled WGS sequence"/>
</dbReference>
<feature type="region of interest" description="Disordered" evidence="1">
    <location>
        <begin position="427"/>
        <end position="454"/>
    </location>
</feature>
<feature type="compositionally biased region" description="Polar residues" evidence="1">
    <location>
        <begin position="42"/>
        <end position="56"/>
    </location>
</feature>
<evidence type="ECO:0000313" key="3">
    <source>
        <dbReference type="EMBL" id="KAJ1966703.1"/>
    </source>
</evidence>
<dbReference type="PROSITE" id="PS50146">
    <property type="entry name" value="DAGK"/>
    <property type="match status" value="1"/>
</dbReference>
<dbReference type="InterPro" id="IPR016064">
    <property type="entry name" value="NAD/diacylglycerol_kinase_sf"/>
</dbReference>
<dbReference type="Gene3D" id="3.40.50.10330">
    <property type="entry name" value="Probable inorganic polyphosphate/atp-NAD kinase, domain 1"/>
    <property type="match status" value="1"/>
</dbReference>
<dbReference type="EMBL" id="JANBPY010000470">
    <property type="protein sequence ID" value="KAJ1966703.1"/>
    <property type="molecule type" value="Genomic_DNA"/>
</dbReference>
<dbReference type="AlphaFoldDB" id="A0A9W8E2U4"/>
<dbReference type="InterPro" id="IPR037607">
    <property type="entry name" value="DGK"/>
</dbReference>
<evidence type="ECO:0000313" key="4">
    <source>
        <dbReference type="Proteomes" id="UP001150925"/>
    </source>
</evidence>
<feature type="region of interest" description="Disordered" evidence="1">
    <location>
        <begin position="1"/>
        <end position="74"/>
    </location>
</feature>
<dbReference type="PANTHER" id="PTHR11255:SF121">
    <property type="entry name" value="DIACYLGLYCEROL KINASE (ATP)"/>
    <property type="match status" value="1"/>
</dbReference>
<dbReference type="SUPFAM" id="SSF111331">
    <property type="entry name" value="NAD kinase/diacylglycerol kinase-like"/>
    <property type="match status" value="1"/>
</dbReference>
<dbReference type="GO" id="GO:0004143">
    <property type="term" value="F:ATP-dependent diacylglycerol kinase activity"/>
    <property type="evidence" value="ECO:0007669"/>
    <property type="project" value="InterPro"/>
</dbReference>
<feature type="compositionally biased region" description="Basic and acidic residues" evidence="1">
    <location>
        <begin position="442"/>
        <end position="454"/>
    </location>
</feature>
<proteinExistence type="predicted"/>
<dbReference type="InterPro" id="IPR017438">
    <property type="entry name" value="ATP-NAD_kinase_N"/>
</dbReference>
<comment type="caution">
    <text evidence="3">The sequence shown here is derived from an EMBL/GenBank/DDBJ whole genome shotgun (WGS) entry which is preliminary data.</text>
</comment>
<evidence type="ECO:0000256" key="1">
    <source>
        <dbReference type="SAM" id="MobiDB-lite"/>
    </source>
</evidence>
<dbReference type="GO" id="GO:0007165">
    <property type="term" value="P:signal transduction"/>
    <property type="evidence" value="ECO:0007669"/>
    <property type="project" value="InterPro"/>
</dbReference>
<dbReference type="Pfam" id="PF00781">
    <property type="entry name" value="DAGK_cat"/>
    <property type="match status" value="1"/>
</dbReference>
<protein>
    <recommendedName>
        <fullName evidence="2">DAGKc domain-containing protein</fullName>
    </recommendedName>
</protein>
<reference evidence="3" key="1">
    <citation type="submission" date="2022-07" db="EMBL/GenBank/DDBJ databases">
        <title>Phylogenomic reconstructions and comparative analyses of Kickxellomycotina fungi.</title>
        <authorList>
            <person name="Reynolds N.K."/>
            <person name="Stajich J.E."/>
            <person name="Barry K."/>
            <person name="Grigoriev I.V."/>
            <person name="Crous P."/>
            <person name="Smith M.E."/>
        </authorList>
    </citation>
    <scope>NUCLEOTIDE SEQUENCE</scope>
    <source>
        <strain evidence="3">RSA 1196</strain>
    </source>
</reference>